<protein>
    <submittedName>
        <fullName evidence="1">Uncharacterized protein</fullName>
    </submittedName>
</protein>
<proteinExistence type="predicted"/>
<gene>
    <name evidence="1" type="ORF">ODU72_04830</name>
</gene>
<evidence type="ECO:0000313" key="2">
    <source>
        <dbReference type="Proteomes" id="UP001141981"/>
    </source>
</evidence>
<dbReference type="Proteomes" id="UP001141981">
    <property type="component" value="Unassembled WGS sequence"/>
</dbReference>
<sequence>MLLTFDDYKDNFGGIKVTDKDKYNALESDAEDLFNIATHMFYVENNIEDDPDQERANLFKKALKLQIDYTSDLGASTSYGIADKSVKSTSIDGTNITLDSTAADQSHDGIYNLAWAYLLETGLLYAGVPVKERGVFEW</sequence>
<organism evidence="1 2">
    <name type="scientific">Lactobacillus amylovorus</name>
    <dbReference type="NCBI Taxonomy" id="1604"/>
    <lineage>
        <taxon>Bacteria</taxon>
        <taxon>Bacillati</taxon>
        <taxon>Bacillota</taxon>
        <taxon>Bacilli</taxon>
        <taxon>Lactobacillales</taxon>
        <taxon>Lactobacillaceae</taxon>
        <taxon>Lactobacillus</taxon>
    </lineage>
</organism>
<name>A0A9X3W477_LACAM</name>
<evidence type="ECO:0000313" key="1">
    <source>
        <dbReference type="EMBL" id="MDB6258003.1"/>
    </source>
</evidence>
<reference evidence="1" key="1">
    <citation type="journal article" date="2022" name="Microorganisms">
        <title>Antibiotic Susceptibility, Resistance Gene Determinants and Corresponding Genomic Regions in Lactobacillus amylovorus Isolates Derived from Wild Boars and Domestic Pigs.</title>
        <authorList>
            <person name="Moravkova M."/>
            <person name="Kostovova I."/>
            <person name="Kavanova K."/>
            <person name="Pechar R."/>
            <person name="Stanek S."/>
            <person name="Brychta A."/>
            <person name="Zeman M."/>
            <person name="Kubasova T."/>
        </authorList>
    </citation>
    <scope>NUCLEOTIDE SEQUENCE</scope>
    <source>
        <strain evidence="1">M490A</strain>
    </source>
</reference>
<accession>A0A9X3W477</accession>
<comment type="caution">
    <text evidence="1">The sequence shown here is derived from an EMBL/GenBank/DDBJ whole genome shotgun (WGS) entry which is preliminary data.</text>
</comment>
<dbReference type="EMBL" id="JAOTGY010000007">
    <property type="protein sequence ID" value="MDB6258003.1"/>
    <property type="molecule type" value="Genomic_DNA"/>
</dbReference>
<dbReference type="AlphaFoldDB" id="A0A9X3W477"/>
<dbReference type="RefSeq" id="WP_271880745.1">
    <property type="nucleotide sequence ID" value="NZ_JAOTGY010000007.1"/>
</dbReference>
<reference evidence="1" key="2">
    <citation type="submission" date="2022-10" db="EMBL/GenBank/DDBJ databases">
        <authorList>
            <person name="Kostovova I."/>
            <person name="Moravkova M."/>
            <person name="Pechar R."/>
        </authorList>
    </citation>
    <scope>NUCLEOTIDE SEQUENCE</scope>
    <source>
        <strain evidence="1">M490A</strain>
    </source>
</reference>